<reference evidence="2" key="1">
    <citation type="submission" date="2020-10" db="EMBL/GenBank/DDBJ databases">
        <authorList>
            <person name="Castelo-Branco R."/>
            <person name="Eusebio N."/>
            <person name="Adriana R."/>
            <person name="Vieira A."/>
            <person name="Brugerolle De Fraissinette N."/>
            <person name="Rezende De Castro R."/>
            <person name="Schneider M.P."/>
            <person name="Vasconcelos V."/>
            <person name="Leao P.N."/>
        </authorList>
    </citation>
    <scope>NUCLEOTIDE SEQUENCE</scope>
    <source>
        <strain evidence="2">LEGE 11479</strain>
    </source>
</reference>
<comment type="caution">
    <text evidence="2">The sequence shown here is derived from an EMBL/GenBank/DDBJ whole genome shotgun (WGS) entry which is preliminary data.</text>
</comment>
<dbReference type="Gene3D" id="3.55.50.10">
    <property type="entry name" value="Baseplate protein-like domains"/>
    <property type="match status" value="1"/>
</dbReference>
<keyword evidence="3" id="KW-1185">Reference proteome</keyword>
<protein>
    <submittedName>
        <fullName evidence="2">VgrG-related protein</fullName>
    </submittedName>
</protein>
<dbReference type="Gene3D" id="2.40.50.230">
    <property type="entry name" value="Gp5 N-terminal domain"/>
    <property type="match status" value="1"/>
</dbReference>
<dbReference type="RefSeq" id="WP_193994715.1">
    <property type="nucleotide sequence ID" value="NZ_JADEXP010000200.1"/>
</dbReference>
<feature type="domain" description="Gp5/Type VI secretion system Vgr protein OB-fold" evidence="1">
    <location>
        <begin position="385"/>
        <end position="458"/>
    </location>
</feature>
<dbReference type="InterPro" id="IPR047702">
    <property type="entry name" value="VgrG-rel"/>
</dbReference>
<dbReference type="InterPro" id="IPR006531">
    <property type="entry name" value="Gp5/Vgr_OB"/>
</dbReference>
<proteinExistence type="predicted"/>
<dbReference type="SUPFAM" id="SSF69255">
    <property type="entry name" value="gp5 N-terminal domain-like"/>
    <property type="match status" value="1"/>
</dbReference>
<evidence type="ECO:0000313" key="2">
    <source>
        <dbReference type="EMBL" id="MBE9068781.1"/>
    </source>
</evidence>
<organism evidence="2 3">
    <name type="scientific">Leptolyngbya cf. ectocarpi LEGE 11479</name>
    <dbReference type="NCBI Taxonomy" id="1828722"/>
    <lineage>
        <taxon>Bacteria</taxon>
        <taxon>Bacillati</taxon>
        <taxon>Cyanobacteriota</taxon>
        <taxon>Cyanophyceae</taxon>
        <taxon>Leptolyngbyales</taxon>
        <taxon>Leptolyngbyaceae</taxon>
        <taxon>Leptolyngbya group</taxon>
        <taxon>Leptolyngbya</taxon>
    </lineage>
</organism>
<dbReference type="NCBIfam" id="NF033848">
    <property type="entry name" value="VgrG_rel"/>
    <property type="match status" value="1"/>
</dbReference>
<accession>A0A929F8E6</accession>
<sequence>MPISNRSLPSIKIDKEDAPDVILENILQVIIEESLHRPSMLTLVVRNDYQPGDSKEEPWERQKPFQIGKIIKVGFSASVPKTEADQKKTEEIPYLFEGEITALETQFTEQTQAPIIVRAYDHSHRLHRGYHNRSFQNMTDSDVVEKIADEVGLEIDKLDDSGEPHDYIFQENQTNMAFLRQRAARIGFELFARDGKLNFREPKSEEPLELTWLDDLRSFGVQVTSAEQVKSVEVRGWDYTTKEPIIATADEEKLLTEIESSEKSGTKASQAFEKPQEPKRIVVDQPVFKRKEADAIAQAVCNEIGGQFVQGDAMAEGNPEIRPGRTVKLKELGPYTGEYYITETRHTYINRVYDTEFSVRGLRGGDLTERLADPSPLKPGQTLLVGIVTDNEDPDELGRVKVKFPTLTEDHNSNWARVVSMGAGNSRGFDCLPEIDDEVLVAFEHGDIHRPYVLGGVWNGEDAPPNTVSQNVQDGKVRLRTIQTRTGHKIQFVEEDQSEKAGVYVETKGGHKLSLNDSSQMMELMTSGGHRLCLNDQGKSISMSSTGNISIQAVGQITINGKMIMLN</sequence>
<dbReference type="InterPro" id="IPR037026">
    <property type="entry name" value="Vgr_OB-fold_dom_sf"/>
</dbReference>
<dbReference type="Pfam" id="PF05954">
    <property type="entry name" value="Phage_GPD"/>
    <property type="match status" value="1"/>
</dbReference>
<dbReference type="AlphaFoldDB" id="A0A929F8E6"/>
<dbReference type="SUPFAM" id="SSF69279">
    <property type="entry name" value="Phage tail proteins"/>
    <property type="match status" value="1"/>
</dbReference>
<dbReference type="EMBL" id="JADEXP010000200">
    <property type="protein sequence ID" value="MBE9068781.1"/>
    <property type="molecule type" value="Genomic_DNA"/>
</dbReference>
<name>A0A929F8E6_LEPEC</name>
<gene>
    <name evidence="2" type="ORF">IQ260_19230</name>
</gene>
<dbReference type="Pfam" id="PF04717">
    <property type="entry name" value="Phage_base_V"/>
    <property type="match status" value="1"/>
</dbReference>
<dbReference type="Proteomes" id="UP000615026">
    <property type="component" value="Unassembled WGS sequence"/>
</dbReference>
<evidence type="ECO:0000259" key="1">
    <source>
        <dbReference type="Pfam" id="PF04717"/>
    </source>
</evidence>
<evidence type="ECO:0000313" key="3">
    <source>
        <dbReference type="Proteomes" id="UP000615026"/>
    </source>
</evidence>